<dbReference type="Proteomes" id="UP000078541">
    <property type="component" value="Unassembled WGS sequence"/>
</dbReference>
<gene>
    <name evidence="1" type="ORF">ALC56_08671</name>
</gene>
<accession>A0A195F8D4</accession>
<evidence type="ECO:0000313" key="2">
    <source>
        <dbReference type="Proteomes" id="UP000078541"/>
    </source>
</evidence>
<organism evidence="1 2">
    <name type="scientific">Trachymyrmex septentrionalis</name>
    <dbReference type="NCBI Taxonomy" id="34720"/>
    <lineage>
        <taxon>Eukaryota</taxon>
        <taxon>Metazoa</taxon>
        <taxon>Ecdysozoa</taxon>
        <taxon>Arthropoda</taxon>
        <taxon>Hexapoda</taxon>
        <taxon>Insecta</taxon>
        <taxon>Pterygota</taxon>
        <taxon>Neoptera</taxon>
        <taxon>Endopterygota</taxon>
        <taxon>Hymenoptera</taxon>
        <taxon>Apocrita</taxon>
        <taxon>Aculeata</taxon>
        <taxon>Formicoidea</taxon>
        <taxon>Formicidae</taxon>
        <taxon>Myrmicinae</taxon>
        <taxon>Trachymyrmex</taxon>
    </lineage>
</organism>
<dbReference type="AlphaFoldDB" id="A0A195F8D4"/>
<dbReference type="EMBL" id="KQ981727">
    <property type="protein sequence ID" value="KYN36880.1"/>
    <property type="molecule type" value="Genomic_DNA"/>
</dbReference>
<keyword evidence="2" id="KW-1185">Reference proteome</keyword>
<evidence type="ECO:0000313" key="1">
    <source>
        <dbReference type="EMBL" id="KYN36880.1"/>
    </source>
</evidence>
<proteinExistence type="predicted"/>
<name>A0A195F8D4_9HYME</name>
<sequence length="118" mass="13824">MIKLNNICIQYTAWCRRDTATSLTHTPWSTRLGPARSQHRKSDETVHRIPVVRLTEIINTKNPYSRDPSTRLRDRSIEYRRDGSDFDVSHTFQRAIDPPGEPLSSSIGRFWRRRMAGR</sequence>
<reference evidence="1 2" key="1">
    <citation type="submission" date="2016-03" db="EMBL/GenBank/DDBJ databases">
        <title>Trachymyrmex septentrionalis WGS genome.</title>
        <authorList>
            <person name="Nygaard S."/>
            <person name="Hu H."/>
            <person name="Boomsma J."/>
            <person name="Zhang G."/>
        </authorList>
    </citation>
    <scope>NUCLEOTIDE SEQUENCE [LARGE SCALE GENOMIC DNA]</scope>
    <source>
        <strain evidence="1">Tsep2-gDNA-1</strain>
        <tissue evidence="1">Whole body</tissue>
    </source>
</reference>
<protein>
    <submittedName>
        <fullName evidence="1">Uncharacterized protein</fullName>
    </submittedName>
</protein>